<reference evidence="1 2" key="1">
    <citation type="submission" date="2017-04" db="EMBL/GenBank/DDBJ databases">
        <title>Whole genome sequence of Bdellovibrio bacteriovorus strain SSB218315.</title>
        <authorList>
            <person name="Oyedara O."/>
            <person name="Rodriguez-Perez M.A."/>
        </authorList>
    </citation>
    <scope>NUCLEOTIDE SEQUENCE [LARGE SCALE GENOMIC DNA]</scope>
    <source>
        <strain evidence="1 2">SSB218315</strain>
    </source>
</reference>
<evidence type="ECO:0000313" key="1">
    <source>
        <dbReference type="EMBL" id="ASD64048.1"/>
    </source>
</evidence>
<dbReference type="PROSITE" id="PS51257">
    <property type="entry name" value="PROKAR_LIPOPROTEIN"/>
    <property type="match status" value="1"/>
</dbReference>
<dbReference type="AlphaFoldDB" id="A0A1Z3N9A4"/>
<dbReference type="RefSeq" id="WP_088565534.1">
    <property type="nucleotide sequence ID" value="NZ_CP020946.1"/>
</dbReference>
<accession>A0A1Z3N9A4</accession>
<gene>
    <name evidence="1" type="ORF">B9G79_10960</name>
</gene>
<dbReference type="Proteomes" id="UP000197003">
    <property type="component" value="Chromosome"/>
</dbReference>
<evidence type="ECO:0008006" key="3">
    <source>
        <dbReference type="Google" id="ProtNLM"/>
    </source>
</evidence>
<evidence type="ECO:0000313" key="2">
    <source>
        <dbReference type="Proteomes" id="UP000197003"/>
    </source>
</evidence>
<organism evidence="1 2">
    <name type="scientific">Bdellovibrio bacteriovorus</name>
    <dbReference type="NCBI Taxonomy" id="959"/>
    <lineage>
        <taxon>Bacteria</taxon>
        <taxon>Pseudomonadati</taxon>
        <taxon>Bdellovibrionota</taxon>
        <taxon>Bdellovibrionia</taxon>
        <taxon>Bdellovibrionales</taxon>
        <taxon>Pseudobdellovibrionaceae</taxon>
        <taxon>Bdellovibrio</taxon>
    </lineage>
</organism>
<protein>
    <recommendedName>
        <fullName evidence="3">Lipoprotein</fullName>
    </recommendedName>
</protein>
<proteinExistence type="predicted"/>
<sequence>MKSFMLSSLFVVLLSGCTIYRSEGRKQFESEAPGKVAAASFQLVSCKKEGKLETWFNEEFPSHTYELVLSETDLEIWRTHRGEVVEVKALQKSEKATQSCIYQFANETVWTLYKDQFIRELENNLMTLE</sequence>
<name>A0A1Z3N9A4_BDEBC</name>
<dbReference type="EMBL" id="CP020946">
    <property type="protein sequence ID" value="ASD64048.1"/>
    <property type="molecule type" value="Genomic_DNA"/>
</dbReference>
<dbReference type="OrthoDB" id="5293873at2"/>